<dbReference type="InParanoid" id="A0A804JP34"/>
<evidence type="ECO:0000313" key="2">
    <source>
        <dbReference type="EnsemblPlants" id="Ma06_p35600.1"/>
    </source>
</evidence>
<dbReference type="Proteomes" id="UP000012960">
    <property type="component" value="Unplaced"/>
</dbReference>
<protein>
    <submittedName>
        <fullName evidence="1">(wild Malaysian banana) hypothetical protein</fullName>
    </submittedName>
</protein>
<dbReference type="Gramene" id="Ma06_t35600.1">
    <property type="protein sequence ID" value="Ma06_p35600.1"/>
    <property type="gene ID" value="Ma06_g35600"/>
</dbReference>
<dbReference type="EnsemblPlants" id="Ma06_t35600.1">
    <property type="protein sequence ID" value="Ma06_p35600.1"/>
    <property type="gene ID" value="Ma06_g35600"/>
</dbReference>
<organism evidence="2 3">
    <name type="scientific">Musa acuminata subsp. malaccensis</name>
    <name type="common">Wild banana</name>
    <name type="synonym">Musa malaccensis</name>
    <dbReference type="NCBI Taxonomy" id="214687"/>
    <lineage>
        <taxon>Eukaryota</taxon>
        <taxon>Viridiplantae</taxon>
        <taxon>Streptophyta</taxon>
        <taxon>Embryophyta</taxon>
        <taxon>Tracheophyta</taxon>
        <taxon>Spermatophyta</taxon>
        <taxon>Magnoliopsida</taxon>
        <taxon>Liliopsida</taxon>
        <taxon>Zingiberales</taxon>
        <taxon>Musaceae</taxon>
        <taxon>Musa</taxon>
    </lineage>
</organism>
<keyword evidence="3" id="KW-1185">Reference proteome</keyword>
<accession>A0A804JP34</accession>
<reference evidence="1" key="1">
    <citation type="submission" date="2021-03" db="EMBL/GenBank/DDBJ databases">
        <authorList>
            <consortium name="Genoscope - CEA"/>
            <person name="William W."/>
        </authorList>
    </citation>
    <scope>NUCLEOTIDE SEQUENCE</scope>
    <source>
        <strain evidence="1">Doubled-haploid Pahang</strain>
    </source>
</reference>
<gene>
    <name evidence="1" type="ORF">GSMUA_181800.1</name>
</gene>
<proteinExistence type="predicted"/>
<name>A0A804JP34_MUSAM</name>
<dbReference type="AlphaFoldDB" id="A0A804JP34"/>
<reference evidence="2" key="2">
    <citation type="submission" date="2021-05" db="UniProtKB">
        <authorList>
            <consortium name="EnsemblPlants"/>
        </authorList>
    </citation>
    <scope>IDENTIFICATION</scope>
    <source>
        <strain evidence="2">subsp. malaccensis</strain>
    </source>
</reference>
<evidence type="ECO:0000313" key="3">
    <source>
        <dbReference type="Proteomes" id="UP000012960"/>
    </source>
</evidence>
<sequence>MLLFLSCYLHCGLCLHSYQVGGSLYLISHNDRGACPVSPAMEDWCRLRKTLLNLTRVMPA</sequence>
<dbReference type="EMBL" id="HG996471">
    <property type="protein sequence ID" value="CAG1848382.1"/>
    <property type="molecule type" value="Genomic_DNA"/>
</dbReference>
<evidence type="ECO:0000313" key="1">
    <source>
        <dbReference type="EMBL" id="CAG1848382.1"/>
    </source>
</evidence>